<dbReference type="RefSeq" id="WP_203814929.1">
    <property type="nucleotide sequence ID" value="NZ_BAAABP010000014.1"/>
</dbReference>
<name>A0A919IUZ1_9ACTN</name>
<reference evidence="2" key="1">
    <citation type="submission" date="2021-01" db="EMBL/GenBank/DDBJ databases">
        <title>Whole genome shotgun sequence of Actinoplanes ferrugineus NBRC 15555.</title>
        <authorList>
            <person name="Komaki H."/>
            <person name="Tamura T."/>
        </authorList>
    </citation>
    <scope>NUCLEOTIDE SEQUENCE</scope>
    <source>
        <strain evidence="2">NBRC 15555</strain>
    </source>
</reference>
<organism evidence="2 3">
    <name type="scientific">Paractinoplanes ferrugineus</name>
    <dbReference type="NCBI Taxonomy" id="113564"/>
    <lineage>
        <taxon>Bacteria</taxon>
        <taxon>Bacillati</taxon>
        <taxon>Actinomycetota</taxon>
        <taxon>Actinomycetes</taxon>
        <taxon>Micromonosporales</taxon>
        <taxon>Micromonosporaceae</taxon>
        <taxon>Paractinoplanes</taxon>
    </lineage>
</organism>
<evidence type="ECO:0000259" key="1">
    <source>
        <dbReference type="Pfam" id="PF08450"/>
    </source>
</evidence>
<sequence length="267" mass="27686">MTDPQLVLSGLVMGESARWHDGALWFCDWGAGSVLRLSASRTAEVMAGASGMPFCIDWRPGGELLLLDGPGARLLRDGVPYADLAGIDGSHPWNDIVVDSRGNAFVNNIGYDFPGGTPAPGLIAVVSPDGVARPVAGGLEFPNGMAVTADDSTLIVAESHGSRLTAFDIASDGSLSNRRVWADLPGVAPDGICLDPSGAIWYAAVPNEHCSLVREGGAVVTTIPLPDGAFDCALSGDGRTLYALTADYTNPAAMFGGRTGRLFAISR</sequence>
<gene>
    <name evidence="2" type="ORF">Afe05nite_01420</name>
</gene>
<dbReference type="InterPro" id="IPR013658">
    <property type="entry name" value="SGL"/>
</dbReference>
<protein>
    <submittedName>
        <fullName evidence="2">Gluconolaconase</fullName>
    </submittedName>
</protein>
<dbReference type="AlphaFoldDB" id="A0A919IUZ1"/>
<evidence type="ECO:0000313" key="3">
    <source>
        <dbReference type="Proteomes" id="UP000598174"/>
    </source>
</evidence>
<comment type="caution">
    <text evidence="2">The sequence shown here is derived from an EMBL/GenBank/DDBJ whole genome shotgun (WGS) entry which is preliminary data.</text>
</comment>
<keyword evidence="3" id="KW-1185">Reference proteome</keyword>
<dbReference type="InterPro" id="IPR051262">
    <property type="entry name" value="SMP-30/CGR1_Lactonase"/>
</dbReference>
<dbReference type="PANTHER" id="PTHR47572:SF5">
    <property type="entry name" value="BLR2277 PROTEIN"/>
    <property type="match status" value="1"/>
</dbReference>
<proteinExistence type="predicted"/>
<dbReference type="SUPFAM" id="SSF63829">
    <property type="entry name" value="Calcium-dependent phosphotriesterase"/>
    <property type="match status" value="1"/>
</dbReference>
<feature type="domain" description="SMP-30/Gluconolactonase/LRE-like region" evidence="1">
    <location>
        <begin position="13"/>
        <end position="246"/>
    </location>
</feature>
<dbReference type="InterPro" id="IPR011042">
    <property type="entry name" value="6-blade_b-propeller_TolB-like"/>
</dbReference>
<accession>A0A919IUZ1</accession>
<evidence type="ECO:0000313" key="2">
    <source>
        <dbReference type="EMBL" id="GIE08302.1"/>
    </source>
</evidence>
<dbReference type="Proteomes" id="UP000598174">
    <property type="component" value="Unassembled WGS sequence"/>
</dbReference>
<dbReference type="Pfam" id="PF08450">
    <property type="entry name" value="SGL"/>
    <property type="match status" value="1"/>
</dbReference>
<dbReference type="PANTHER" id="PTHR47572">
    <property type="entry name" value="LIPOPROTEIN-RELATED"/>
    <property type="match status" value="1"/>
</dbReference>
<dbReference type="EMBL" id="BOMM01000001">
    <property type="protein sequence ID" value="GIE08302.1"/>
    <property type="molecule type" value="Genomic_DNA"/>
</dbReference>
<dbReference type="Gene3D" id="2.120.10.30">
    <property type="entry name" value="TolB, C-terminal domain"/>
    <property type="match status" value="1"/>
</dbReference>